<feature type="compositionally biased region" description="Polar residues" evidence="1">
    <location>
        <begin position="1"/>
        <end position="17"/>
    </location>
</feature>
<dbReference type="AlphaFoldDB" id="A0AAD7BVH3"/>
<organism evidence="2 3">
    <name type="scientific">Mycena rosella</name>
    <name type="common">Pink bonnet</name>
    <name type="synonym">Agaricus rosellus</name>
    <dbReference type="NCBI Taxonomy" id="1033263"/>
    <lineage>
        <taxon>Eukaryota</taxon>
        <taxon>Fungi</taxon>
        <taxon>Dikarya</taxon>
        <taxon>Basidiomycota</taxon>
        <taxon>Agaricomycotina</taxon>
        <taxon>Agaricomycetes</taxon>
        <taxon>Agaricomycetidae</taxon>
        <taxon>Agaricales</taxon>
        <taxon>Marasmiineae</taxon>
        <taxon>Mycenaceae</taxon>
        <taxon>Mycena</taxon>
    </lineage>
</organism>
<reference evidence="2" key="1">
    <citation type="submission" date="2023-03" db="EMBL/GenBank/DDBJ databases">
        <title>Massive genome expansion in bonnet fungi (Mycena s.s.) driven by repeated elements and novel gene families across ecological guilds.</title>
        <authorList>
            <consortium name="Lawrence Berkeley National Laboratory"/>
            <person name="Harder C.B."/>
            <person name="Miyauchi S."/>
            <person name="Viragh M."/>
            <person name="Kuo A."/>
            <person name="Thoen E."/>
            <person name="Andreopoulos B."/>
            <person name="Lu D."/>
            <person name="Skrede I."/>
            <person name="Drula E."/>
            <person name="Henrissat B."/>
            <person name="Morin E."/>
            <person name="Kohler A."/>
            <person name="Barry K."/>
            <person name="LaButti K."/>
            <person name="Morin E."/>
            <person name="Salamov A."/>
            <person name="Lipzen A."/>
            <person name="Mereny Z."/>
            <person name="Hegedus B."/>
            <person name="Baldrian P."/>
            <person name="Stursova M."/>
            <person name="Weitz H."/>
            <person name="Taylor A."/>
            <person name="Grigoriev I.V."/>
            <person name="Nagy L.G."/>
            <person name="Martin F."/>
            <person name="Kauserud H."/>
        </authorList>
    </citation>
    <scope>NUCLEOTIDE SEQUENCE</scope>
    <source>
        <strain evidence="2">CBHHK067</strain>
    </source>
</reference>
<gene>
    <name evidence="2" type="ORF">B0H17DRAFT_1187696</name>
</gene>
<comment type="caution">
    <text evidence="2">The sequence shown here is derived from an EMBL/GenBank/DDBJ whole genome shotgun (WGS) entry which is preliminary data.</text>
</comment>
<dbReference type="EMBL" id="JARKIE010000511">
    <property type="protein sequence ID" value="KAJ7631534.1"/>
    <property type="molecule type" value="Genomic_DNA"/>
</dbReference>
<name>A0AAD7BVH3_MYCRO</name>
<feature type="region of interest" description="Disordered" evidence="1">
    <location>
        <begin position="1"/>
        <end position="22"/>
    </location>
</feature>
<evidence type="ECO:0000313" key="2">
    <source>
        <dbReference type="EMBL" id="KAJ7631534.1"/>
    </source>
</evidence>
<evidence type="ECO:0000256" key="1">
    <source>
        <dbReference type="SAM" id="MobiDB-lite"/>
    </source>
</evidence>
<keyword evidence="3" id="KW-1185">Reference proteome</keyword>
<proteinExistence type="predicted"/>
<evidence type="ECO:0000313" key="3">
    <source>
        <dbReference type="Proteomes" id="UP001221757"/>
    </source>
</evidence>
<accession>A0AAD7BVH3</accession>
<protein>
    <submittedName>
        <fullName evidence="2">Uncharacterized protein</fullName>
    </submittedName>
</protein>
<sequence length="315" mass="34181">MRVVRPTNQEAPSTDTTLPHGPRALAASTQAVTSTLFPYVRMKLGRANHRPLLCASEGDAGIIGKRKKGLWKRGGMRWRAPLISSSFTTSCPSTPPRTHRLLKAPTPPASSTGGLEDGNGHEEGEDMSAPPVARNLNAGKGGKEDGERDGREVGISIYTCTMRCRARCVPVLVTYWPFVIRDFTCDGDDVFGFSRPSRVRARLVRAQVGSGTEEQRSMEIGTPCAFEAGGAGFGRDVYQSTSCPLHPALQNPAAAHLPGLRHAWGPEQNKNSVRTYSVIRGGRAEITVTYLPQSPDPTRGVGGLWRRHRESLTKL</sequence>
<feature type="region of interest" description="Disordered" evidence="1">
    <location>
        <begin position="87"/>
        <end position="148"/>
    </location>
</feature>
<dbReference type="Proteomes" id="UP001221757">
    <property type="component" value="Unassembled WGS sequence"/>
</dbReference>